<accession>M1X2H1</accession>
<organism evidence="1 2">
    <name type="scientific">Richelia intracellularis HH01</name>
    <dbReference type="NCBI Taxonomy" id="1165094"/>
    <lineage>
        <taxon>Bacteria</taxon>
        <taxon>Bacillati</taxon>
        <taxon>Cyanobacteriota</taxon>
        <taxon>Cyanophyceae</taxon>
        <taxon>Nostocales</taxon>
        <taxon>Nostocaceae</taxon>
        <taxon>Richelia</taxon>
    </lineage>
</organism>
<dbReference type="AlphaFoldDB" id="M1X2H1"/>
<reference evidence="2" key="2">
    <citation type="submission" date="2016-01" db="EMBL/GenBank/DDBJ databases">
        <title>Diatom-associated endosymboitic cyanobacterium lacks core nitrogen metabolism enzymes.</title>
        <authorList>
            <person name="Hilton J.A."/>
            <person name="Foster R.A."/>
            <person name="Tripp H.J."/>
            <person name="Carter B.J."/>
            <person name="Zehr J.P."/>
            <person name="Villareal T.A."/>
        </authorList>
    </citation>
    <scope>NUCLEOTIDE SEQUENCE [LARGE SCALE GENOMIC DNA]</scope>
    <source>
        <strain evidence="2">HH01</strain>
    </source>
</reference>
<dbReference type="Proteomes" id="UP000053051">
    <property type="component" value="Unassembled WGS sequence"/>
</dbReference>
<evidence type="ECO:0000313" key="1">
    <source>
        <dbReference type="EMBL" id="CCH66815.1"/>
    </source>
</evidence>
<name>M1X2H1_9NOST</name>
<keyword evidence="2" id="KW-1185">Reference proteome</keyword>
<proteinExistence type="predicted"/>
<comment type="caution">
    <text evidence="1">The sequence shown here is derived from an EMBL/GenBank/DDBJ whole genome shotgun (WGS) entry which is preliminary data.</text>
</comment>
<sequence length="53" mass="6150">MRDYLESKRSKSLSPNKMAEVLDLLKSKRIKKGKRIKLKSLVSHNMVFESTIS</sequence>
<evidence type="ECO:0000313" key="2">
    <source>
        <dbReference type="Proteomes" id="UP000053051"/>
    </source>
</evidence>
<protein>
    <submittedName>
        <fullName evidence="1">Uncharacterized protein</fullName>
    </submittedName>
</protein>
<dbReference type="EMBL" id="CAIY01000027">
    <property type="protein sequence ID" value="CCH66815.1"/>
    <property type="molecule type" value="Genomic_DNA"/>
</dbReference>
<gene>
    <name evidence="1" type="ORF">RINTHH_6600</name>
</gene>
<reference evidence="1 2" key="1">
    <citation type="submission" date="2012-05" db="EMBL/GenBank/DDBJ databases">
        <authorList>
            <person name="Hilton J."/>
        </authorList>
    </citation>
    <scope>NUCLEOTIDE SEQUENCE [LARGE SCALE GENOMIC DNA]</scope>
    <source>
        <strain evidence="1 2">HH01</strain>
    </source>
</reference>